<organism evidence="2 3">
    <name type="scientific">Cerrena zonata</name>
    <dbReference type="NCBI Taxonomy" id="2478898"/>
    <lineage>
        <taxon>Eukaryota</taxon>
        <taxon>Fungi</taxon>
        <taxon>Dikarya</taxon>
        <taxon>Basidiomycota</taxon>
        <taxon>Agaricomycotina</taxon>
        <taxon>Agaricomycetes</taxon>
        <taxon>Polyporales</taxon>
        <taxon>Cerrenaceae</taxon>
        <taxon>Cerrena</taxon>
    </lineage>
</organism>
<gene>
    <name evidence="2" type="ORF">QCA50_019927</name>
</gene>
<dbReference type="AlphaFoldDB" id="A0AAW0F9U9"/>
<name>A0AAW0F9U9_9APHY</name>
<evidence type="ECO:0000256" key="1">
    <source>
        <dbReference type="SAM" id="MobiDB-lite"/>
    </source>
</evidence>
<keyword evidence="3" id="KW-1185">Reference proteome</keyword>
<feature type="compositionally biased region" description="Basic and acidic residues" evidence="1">
    <location>
        <begin position="1"/>
        <end position="31"/>
    </location>
</feature>
<proteinExistence type="predicted"/>
<accession>A0AAW0F9U9</accession>
<sequence>MESSKAKAVEESDSVSKKAMNEAKDRIDPSKADQPAEDSKIALDREVSTGNIKLDDPVADLEIGTNEADADDQDEETDESKTDGSVPSTPASNNGGNSNKKNKKKNNKKKGKKN</sequence>
<reference evidence="2 3" key="1">
    <citation type="submission" date="2022-09" db="EMBL/GenBank/DDBJ databases">
        <authorList>
            <person name="Palmer J.M."/>
        </authorList>
    </citation>
    <scope>NUCLEOTIDE SEQUENCE [LARGE SCALE GENOMIC DNA]</scope>
    <source>
        <strain evidence="2 3">DSM 7382</strain>
    </source>
</reference>
<feature type="compositionally biased region" description="Acidic residues" evidence="1">
    <location>
        <begin position="68"/>
        <end position="78"/>
    </location>
</feature>
<feature type="compositionally biased region" description="Basic and acidic residues" evidence="1">
    <location>
        <begin position="37"/>
        <end position="47"/>
    </location>
</feature>
<dbReference type="Proteomes" id="UP001385951">
    <property type="component" value="Unassembled WGS sequence"/>
</dbReference>
<feature type="compositionally biased region" description="Basic residues" evidence="1">
    <location>
        <begin position="100"/>
        <end position="114"/>
    </location>
</feature>
<evidence type="ECO:0000313" key="2">
    <source>
        <dbReference type="EMBL" id="KAK7677113.1"/>
    </source>
</evidence>
<protein>
    <submittedName>
        <fullName evidence="2">Uncharacterized protein</fullName>
    </submittedName>
</protein>
<comment type="caution">
    <text evidence="2">The sequence shown here is derived from an EMBL/GenBank/DDBJ whole genome shotgun (WGS) entry which is preliminary data.</text>
</comment>
<evidence type="ECO:0000313" key="3">
    <source>
        <dbReference type="Proteomes" id="UP001385951"/>
    </source>
</evidence>
<dbReference type="EMBL" id="JASBNA010000095">
    <property type="protein sequence ID" value="KAK7677113.1"/>
    <property type="molecule type" value="Genomic_DNA"/>
</dbReference>
<feature type="region of interest" description="Disordered" evidence="1">
    <location>
        <begin position="1"/>
        <end position="114"/>
    </location>
</feature>